<feature type="region of interest" description="Disordered" evidence="1">
    <location>
        <begin position="534"/>
        <end position="575"/>
    </location>
</feature>
<dbReference type="EnsemblProtists" id="EOD11401">
    <property type="protein sequence ID" value="EOD11401"/>
    <property type="gene ID" value="EMIHUDRAFT_437649"/>
</dbReference>
<feature type="transmembrane region" description="Helical" evidence="2">
    <location>
        <begin position="157"/>
        <end position="177"/>
    </location>
</feature>
<sequence>MEPAPIGYLVFGCLSTLLLLLCFHRFLRASTRERKTGGVSNTAREANLPRAVELTTTVLPAFFRGGAPPANTASVSAKLEGAAAAARLLRARVQGGLLFAAASFLIWGLPPIVFGAASLPWPGSSPLVPCKDAIVVAASAALCALRPDEGRAISAGYICAVALSVVMAVAHVALLGWYDGESMALGGSADEKWSDSLALTIAASYVAAAVALPLLWRSSPPHERLRRLISPVRAVFAVDGVLNVTYWAMRTAGKAGDGSCSPGRCAVGLLTGMLYLCCATVVLHRRVRGAALAALSRLGATREERNAAVVASLCSMGQLSRAELLPLAEANFRAIRFDRLKREDLASALGSEGGGGLAARTQPCSLGACDAFLSHSWHDPEAPKWAALCSWARRFEAEEGRPPTLWLDRACIDQSRIADSLPCLPVFVAGCKTLLVLAGPTYASRLWCVMELFTFMAMSADSHRICVVPLAAGESEGARREARQQLLASFDRFDAAHARCFLPQDRAALLSVIESTLQLDEFNRWVRSVFRERSRRTSGASALPVEPSEEPSQLLEPSELEPAGEPPGGGSDEVV</sequence>
<reference evidence="3" key="2">
    <citation type="submission" date="2024-10" db="UniProtKB">
        <authorList>
            <consortium name="EnsemblProtists"/>
        </authorList>
    </citation>
    <scope>IDENTIFICATION</scope>
</reference>
<dbReference type="GeneID" id="17257482"/>
<feature type="compositionally biased region" description="Low complexity" evidence="1">
    <location>
        <begin position="543"/>
        <end position="563"/>
    </location>
</feature>
<evidence type="ECO:0000256" key="1">
    <source>
        <dbReference type="SAM" id="MobiDB-lite"/>
    </source>
</evidence>
<feature type="transmembrane region" description="Helical" evidence="2">
    <location>
        <begin position="197"/>
        <end position="216"/>
    </location>
</feature>
<dbReference type="Proteomes" id="UP000013827">
    <property type="component" value="Unassembled WGS sequence"/>
</dbReference>
<accession>A0A0D3IJG6</accession>
<keyword evidence="2" id="KW-0472">Membrane</keyword>
<feature type="transmembrane region" description="Helical" evidence="2">
    <location>
        <begin position="6"/>
        <end position="27"/>
    </location>
</feature>
<reference evidence="4" key="1">
    <citation type="journal article" date="2013" name="Nature">
        <title>Pan genome of the phytoplankton Emiliania underpins its global distribution.</title>
        <authorList>
            <person name="Read B.A."/>
            <person name="Kegel J."/>
            <person name="Klute M.J."/>
            <person name="Kuo A."/>
            <person name="Lefebvre S.C."/>
            <person name="Maumus F."/>
            <person name="Mayer C."/>
            <person name="Miller J."/>
            <person name="Monier A."/>
            <person name="Salamov A."/>
            <person name="Young J."/>
            <person name="Aguilar M."/>
            <person name="Claverie J.M."/>
            <person name="Frickenhaus S."/>
            <person name="Gonzalez K."/>
            <person name="Herman E.K."/>
            <person name="Lin Y.C."/>
            <person name="Napier J."/>
            <person name="Ogata H."/>
            <person name="Sarno A.F."/>
            <person name="Shmutz J."/>
            <person name="Schroeder D."/>
            <person name="de Vargas C."/>
            <person name="Verret F."/>
            <person name="von Dassow P."/>
            <person name="Valentin K."/>
            <person name="Van de Peer Y."/>
            <person name="Wheeler G."/>
            <person name="Dacks J.B."/>
            <person name="Delwiche C.F."/>
            <person name="Dyhrman S.T."/>
            <person name="Glockner G."/>
            <person name="John U."/>
            <person name="Richards T."/>
            <person name="Worden A.Z."/>
            <person name="Zhang X."/>
            <person name="Grigoriev I.V."/>
            <person name="Allen A.E."/>
            <person name="Bidle K."/>
            <person name="Borodovsky M."/>
            <person name="Bowler C."/>
            <person name="Brownlee C."/>
            <person name="Cock J.M."/>
            <person name="Elias M."/>
            <person name="Gladyshev V.N."/>
            <person name="Groth M."/>
            <person name="Guda C."/>
            <person name="Hadaegh A."/>
            <person name="Iglesias-Rodriguez M.D."/>
            <person name="Jenkins J."/>
            <person name="Jones B.M."/>
            <person name="Lawson T."/>
            <person name="Leese F."/>
            <person name="Lindquist E."/>
            <person name="Lobanov A."/>
            <person name="Lomsadze A."/>
            <person name="Malik S.B."/>
            <person name="Marsh M.E."/>
            <person name="Mackinder L."/>
            <person name="Mock T."/>
            <person name="Mueller-Roeber B."/>
            <person name="Pagarete A."/>
            <person name="Parker M."/>
            <person name="Probert I."/>
            <person name="Quesneville H."/>
            <person name="Raines C."/>
            <person name="Rensing S.A."/>
            <person name="Riano-Pachon D.M."/>
            <person name="Richier S."/>
            <person name="Rokitta S."/>
            <person name="Shiraiwa Y."/>
            <person name="Soanes D.M."/>
            <person name="van der Giezen M."/>
            <person name="Wahlund T.M."/>
            <person name="Williams B."/>
            <person name="Wilson W."/>
            <person name="Wolfe G."/>
            <person name="Wurch L.L."/>
        </authorList>
    </citation>
    <scope>NUCLEOTIDE SEQUENCE</scope>
</reference>
<keyword evidence="2" id="KW-0812">Transmembrane</keyword>
<dbReference type="HOGENOM" id="CLU_026755_0_0_1"/>
<dbReference type="AlphaFoldDB" id="A0A0D3IJG6"/>
<keyword evidence="2" id="KW-1133">Transmembrane helix</keyword>
<dbReference type="RefSeq" id="XP_005763830.1">
    <property type="nucleotide sequence ID" value="XM_005763773.1"/>
</dbReference>
<feature type="compositionally biased region" description="Gly residues" evidence="1">
    <location>
        <begin position="566"/>
        <end position="575"/>
    </location>
</feature>
<name>A0A0D3IJG6_EMIH1</name>
<dbReference type="OMA" id="VVELHIF"/>
<evidence type="ECO:0000313" key="4">
    <source>
        <dbReference type="Proteomes" id="UP000013827"/>
    </source>
</evidence>
<feature type="transmembrane region" description="Helical" evidence="2">
    <location>
        <begin position="97"/>
        <end position="120"/>
    </location>
</feature>
<dbReference type="KEGG" id="ehx:EMIHUDRAFT_437649"/>
<evidence type="ECO:0000256" key="2">
    <source>
        <dbReference type="SAM" id="Phobius"/>
    </source>
</evidence>
<dbReference type="PaxDb" id="2903-EOD11401"/>
<evidence type="ECO:0000313" key="3">
    <source>
        <dbReference type="EnsemblProtists" id="EOD11401"/>
    </source>
</evidence>
<proteinExistence type="predicted"/>
<organism evidence="3 4">
    <name type="scientific">Emiliania huxleyi (strain CCMP1516)</name>
    <dbReference type="NCBI Taxonomy" id="280463"/>
    <lineage>
        <taxon>Eukaryota</taxon>
        <taxon>Haptista</taxon>
        <taxon>Haptophyta</taxon>
        <taxon>Prymnesiophyceae</taxon>
        <taxon>Isochrysidales</taxon>
        <taxon>Noelaerhabdaceae</taxon>
        <taxon>Emiliania</taxon>
    </lineage>
</organism>
<evidence type="ECO:0008006" key="5">
    <source>
        <dbReference type="Google" id="ProtNLM"/>
    </source>
</evidence>
<keyword evidence="4" id="KW-1185">Reference proteome</keyword>
<protein>
    <recommendedName>
        <fullName evidence="5">TIR domain-containing protein</fullName>
    </recommendedName>
</protein>